<dbReference type="AlphaFoldDB" id="A0AAN8SS37"/>
<gene>
    <name evidence="1" type="ORF">RDI58_025945</name>
</gene>
<accession>A0AAN8SS37</accession>
<organism evidence="1 2">
    <name type="scientific">Solanum bulbocastanum</name>
    <name type="common">Wild potato</name>
    <dbReference type="NCBI Taxonomy" id="147425"/>
    <lineage>
        <taxon>Eukaryota</taxon>
        <taxon>Viridiplantae</taxon>
        <taxon>Streptophyta</taxon>
        <taxon>Embryophyta</taxon>
        <taxon>Tracheophyta</taxon>
        <taxon>Spermatophyta</taxon>
        <taxon>Magnoliopsida</taxon>
        <taxon>eudicotyledons</taxon>
        <taxon>Gunneridae</taxon>
        <taxon>Pentapetalae</taxon>
        <taxon>asterids</taxon>
        <taxon>lamiids</taxon>
        <taxon>Solanales</taxon>
        <taxon>Solanaceae</taxon>
        <taxon>Solanoideae</taxon>
        <taxon>Solaneae</taxon>
        <taxon>Solanum</taxon>
    </lineage>
</organism>
<evidence type="ECO:0000313" key="2">
    <source>
        <dbReference type="Proteomes" id="UP001371456"/>
    </source>
</evidence>
<name>A0AAN8SS37_SOLBU</name>
<protein>
    <submittedName>
        <fullName evidence="1">Uncharacterized protein</fullName>
    </submittedName>
</protein>
<dbReference type="Proteomes" id="UP001371456">
    <property type="component" value="Unassembled WGS sequence"/>
</dbReference>
<comment type="caution">
    <text evidence="1">The sequence shown here is derived from an EMBL/GenBank/DDBJ whole genome shotgun (WGS) entry which is preliminary data.</text>
</comment>
<keyword evidence="2" id="KW-1185">Reference proteome</keyword>
<proteinExistence type="predicted"/>
<sequence length="16" mass="1681">MSLPSLPELALVVGRV</sequence>
<dbReference type="EMBL" id="JBANQN010000011">
    <property type="protein sequence ID" value="KAK6774944.1"/>
    <property type="molecule type" value="Genomic_DNA"/>
</dbReference>
<reference evidence="1 2" key="1">
    <citation type="submission" date="2024-02" db="EMBL/GenBank/DDBJ databases">
        <title>de novo genome assembly of Solanum bulbocastanum strain 11H21.</title>
        <authorList>
            <person name="Hosaka A.J."/>
        </authorList>
    </citation>
    <scope>NUCLEOTIDE SEQUENCE [LARGE SCALE GENOMIC DNA]</scope>
    <source>
        <tissue evidence="1">Young leaves</tissue>
    </source>
</reference>
<evidence type="ECO:0000313" key="1">
    <source>
        <dbReference type="EMBL" id="KAK6774944.1"/>
    </source>
</evidence>